<proteinExistence type="predicted"/>
<keyword evidence="3" id="KW-1185">Reference proteome</keyword>
<organism evidence="2 3">
    <name type="scientific">Colletotrichum godetiae</name>
    <dbReference type="NCBI Taxonomy" id="1209918"/>
    <lineage>
        <taxon>Eukaryota</taxon>
        <taxon>Fungi</taxon>
        <taxon>Dikarya</taxon>
        <taxon>Ascomycota</taxon>
        <taxon>Pezizomycotina</taxon>
        <taxon>Sordariomycetes</taxon>
        <taxon>Hypocreomycetidae</taxon>
        <taxon>Glomerellales</taxon>
        <taxon>Glomerellaceae</taxon>
        <taxon>Colletotrichum</taxon>
        <taxon>Colletotrichum acutatum species complex</taxon>
    </lineage>
</organism>
<reference evidence="2" key="1">
    <citation type="submission" date="2021-06" db="EMBL/GenBank/DDBJ databases">
        <title>Comparative genomics, transcriptomics and evolutionary studies reveal genomic signatures of adaptation to plant cell wall in hemibiotrophic fungi.</title>
        <authorList>
            <consortium name="DOE Joint Genome Institute"/>
            <person name="Baroncelli R."/>
            <person name="Diaz J.F."/>
            <person name="Benocci T."/>
            <person name="Peng M."/>
            <person name="Battaglia E."/>
            <person name="Haridas S."/>
            <person name="Andreopoulos W."/>
            <person name="Labutti K."/>
            <person name="Pangilinan J."/>
            <person name="Floch G.L."/>
            <person name="Makela M.R."/>
            <person name="Henrissat B."/>
            <person name="Grigoriev I.V."/>
            <person name="Crouch J.A."/>
            <person name="De Vries R.P."/>
            <person name="Sukno S.A."/>
            <person name="Thon M.R."/>
        </authorList>
    </citation>
    <scope>NUCLEOTIDE SEQUENCE</scope>
    <source>
        <strain evidence="2">CBS 193.32</strain>
    </source>
</reference>
<dbReference type="Proteomes" id="UP001224890">
    <property type="component" value="Unassembled WGS sequence"/>
</dbReference>
<dbReference type="RefSeq" id="XP_060428602.1">
    <property type="nucleotide sequence ID" value="XM_060575135.1"/>
</dbReference>
<evidence type="ECO:0000313" key="3">
    <source>
        <dbReference type="Proteomes" id="UP001224890"/>
    </source>
</evidence>
<dbReference type="EMBL" id="JAHMHR010000025">
    <property type="protein sequence ID" value="KAK1674599.1"/>
    <property type="molecule type" value="Genomic_DNA"/>
</dbReference>
<evidence type="ECO:0000256" key="1">
    <source>
        <dbReference type="SAM" id="MobiDB-lite"/>
    </source>
</evidence>
<sequence length="98" mass="11286">MLLAALAGAHRSLGALLRSQENTSSGNWFKREKNKTLTQINKQKSTERNRQRRRKHESRELSASRRCQSLPSNLEVGASQESDQKRLIQVTEYIRSPH</sequence>
<comment type="caution">
    <text evidence="2">The sequence shown here is derived from an EMBL/GenBank/DDBJ whole genome shotgun (WGS) entry which is preliminary data.</text>
</comment>
<gene>
    <name evidence="2" type="ORF">BDP55DRAFT_666971</name>
</gene>
<protein>
    <submittedName>
        <fullName evidence="2">Uncharacterized protein</fullName>
    </submittedName>
</protein>
<name>A0AAJ0AIM7_9PEZI</name>
<feature type="region of interest" description="Disordered" evidence="1">
    <location>
        <begin position="21"/>
        <end position="82"/>
    </location>
</feature>
<evidence type="ECO:0000313" key="2">
    <source>
        <dbReference type="EMBL" id="KAK1674599.1"/>
    </source>
</evidence>
<dbReference type="AlphaFoldDB" id="A0AAJ0AIM7"/>
<dbReference type="GeneID" id="85459661"/>
<accession>A0AAJ0AIM7</accession>